<keyword evidence="4" id="KW-1185">Reference proteome</keyword>
<name>A0A1X6Z4T8_9RHOB</name>
<evidence type="ECO:0008006" key="5">
    <source>
        <dbReference type="Google" id="ProtNLM"/>
    </source>
</evidence>
<feature type="coiled-coil region" evidence="2">
    <location>
        <begin position="403"/>
        <end position="430"/>
    </location>
</feature>
<dbReference type="GO" id="GO:0015679">
    <property type="term" value="P:plasma membrane copper ion transport"/>
    <property type="evidence" value="ECO:0007669"/>
    <property type="project" value="TreeGrafter"/>
</dbReference>
<dbReference type="OrthoDB" id="7844481at2"/>
<protein>
    <recommendedName>
        <fullName evidence="5">HlyD family secretion protein</fullName>
    </recommendedName>
</protein>
<accession>A0A1X6Z4T8</accession>
<sequence>MIDTLDALFCIDPAGQGVLLHGSLPEDIPEALIVQLRSDKAVIRRVGDRLLVILPQDGEHLAWILSEVPSVTDLPGLMDQLKASGPDCLASARKLRAEQAGRQSGIAVTGDVAGALATGPAEAGTGRSKAAQAAQARAGSAALLALARMAGAEKMSPATAAQVVADACVEAGIARAAAVAICDGRAGSRGVGALRVSDRALDPVFDEIRQIIASYRAAEGQPAEPLRIRADDLDDSALDAALLARMMEAGELLLDLPGVGHEAPAILLIDPSPEADTAGLAELVTVAGRRPSKARRSARARVLKGAALALALAGLVWLALPAPLIVTASALSQPAQARAVTLPFDAYLREMRVEVGEAVDAGDVLAVFGAPEIEEQAAQARLQLAVEAATAQTALADNDYGAYVLSEQRQEALRRQLDQLKSRLDRLQVRAPEAGRVISSLGSNVLGRFLPTGDAVATIQPEDAFAVSLTVTRVDAPLLRPGLTGEVYFRGLSGETWPLEVETPVQATEGEGGDQKLSAWARLTQPGRDELIVGLTGFARVEAGEVMRIRALSRYVVEWGKVKAWQYLGLRL</sequence>
<keyword evidence="1" id="KW-0813">Transport</keyword>
<proteinExistence type="predicted"/>
<gene>
    <name evidence="3" type="ORF">PSM7751_01827</name>
</gene>
<evidence type="ECO:0000256" key="2">
    <source>
        <dbReference type="SAM" id="Coils"/>
    </source>
</evidence>
<reference evidence="3 4" key="1">
    <citation type="submission" date="2017-03" db="EMBL/GenBank/DDBJ databases">
        <authorList>
            <person name="Afonso C.L."/>
            <person name="Miller P.J."/>
            <person name="Scott M.A."/>
            <person name="Spackman E."/>
            <person name="Goraichik I."/>
            <person name="Dimitrov K.M."/>
            <person name="Suarez D.L."/>
            <person name="Swayne D.E."/>
        </authorList>
    </citation>
    <scope>NUCLEOTIDE SEQUENCE [LARGE SCALE GENOMIC DNA]</scope>
    <source>
        <strain evidence="3 4">CECT 7751</strain>
    </source>
</reference>
<dbReference type="GO" id="GO:0030313">
    <property type="term" value="C:cell envelope"/>
    <property type="evidence" value="ECO:0007669"/>
    <property type="project" value="TreeGrafter"/>
</dbReference>
<dbReference type="InterPro" id="IPR051909">
    <property type="entry name" value="MFP_Cation_Efflux"/>
</dbReference>
<dbReference type="PANTHER" id="PTHR30097:SF4">
    <property type="entry name" value="SLR6042 PROTEIN"/>
    <property type="match status" value="1"/>
</dbReference>
<evidence type="ECO:0000313" key="3">
    <source>
        <dbReference type="EMBL" id="SLN40030.1"/>
    </source>
</evidence>
<dbReference type="AlphaFoldDB" id="A0A1X6Z4T8"/>
<dbReference type="GO" id="GO:0060003">
    <property type="term" value="P:copper ion export"/>
    <property type="evidence" value="ECO:0007669"/>
    <property type="project" value="TreeGrafter"/>
</dbReference>
<dbReference type="SUPFAM" id="SSF111369">
    <property type="entry name" value="HlyD-like secretion proteins"/>
    <property type="match status" value="1"/>
</dbReference>
<dbReference type="EMBL" id="FWFN01000003">
    <property type="protein sequence ID" value="SLN40030.1"/>
    <property type="molecule type" value="Genomic_DNA"/>
</dbReference>
<keyword evidence="2" id="KW-0175">Coiled coil</keyword>
<organism evidence="3 4">
    <name type="scientific">Pseudooceanicola marinus</name>
    <dbReference type="NCBI Taxonomy" id="396013"/>
    <lineage>
        <taxon>Bacteria</taxon>
        <taxon>Pseudomonadati</taxon>
        <taxon>Pseudomonadota</taxon>
        <taxon>Alphaproteobacteria</taxon>
        <taxon>Rhodobacterales</taxon>
        <taxon>Paracoccaceae</taxon>
        <taxon>Pseudooceanicola</taxon>
    </lineage>
</organism>
<dbReference type="RefSeq" id="WP_085887683.1">
    <property type="nucleotide sequence ID" value="NZ_FWFN01000003.1"/>
</dbReference>
<evidence type="ECO:0000313" key="4">
    <source>
        <dbReference type="Proteomes" id="UP000193963"/>
    </source>
</evidence>
<evidence type="ECO:0000256" key="1">
    <source>
        <dbReference type="ARBA" id="ARBA00022448"/>
    </source>
</evidence>
<dbReference type="PANTHER" id="PTHR30097">
    <property type="entry name" value="CATION EFFLUX SYSTEM PROTEIN CUSB"/>
    <property type="match status" value="1"/>
</dbReference>
<dbReference type="Proteomes" id="UP000193963">
    <property type="component" value="Unassembled WGS sequence"/>
</dbReference>